<keyword evidence="3" id="KW-0663">Pyridoxal phosphate</keyword>
<evidence type="ECO:0000256" key="4">
    <source>
        <dbReference type="ARBA" id="ARBA00023239"/>
    </source>
</evidence>
<evidence type="ECO:0000256" key="2">
    <source>
        <dbReference type="ARBA" id="ARBA00012224"/>
    </source>
</evidence>
<dbReference type="Gene3D" id="3.40.640.10">
    <property type="entry name" value="Type I PLP-dependent aspartate aminotransferase-like (Major domain)"/>
    <property type="match status" value="1"/>
</dbReference>
<dbReference type="PANTHER" id="PTHR43525:SF2">
    <property type="entry name" value="CYSTATHIONINE BETA-LYASE-RELATED"/>
    <property type="match status" value="1"/>
</dbReference>
<dbReference type="EC" id="4.4.1.13" evidence="2"/>
<evidence type="ECO:0000256" key="5">
    <source>
        <dbReference type="ARBA" id="ARBA00037974"/>
    </source>
</evidence>
<dbReference type="CDD" id="cd00609">
    <property type="entry name" value="AAT_like"/>
    <property type="match status" value="1"/>
</dbReference>
<comment type="caution">
    <text evidence="7">The sequence shown here is derived from an EMBL/GenBank/DDBJ whole genome shotgun (WGS) entry which is preliminary data.</text>
</comment>
<accession>A0A399JCA7</accession>
<dbReference type="GO" id="GO:0030170">
    <property type="term" value="F:pyridoxal phosphate binding"/>
    <property type="evidence" value="ECO:0007669"/>
    <property type="project" value="InterPro"/>
</dbReference>
<evidence type="ECO:0000313" key="8">
    <source>
        <dbReference type="Proteomes" id="UP000265419"/>
    </source>
</evidence>
<dbReference type="InterPro" id="IPR015421">
    <property type="entry name" value="PyrdxlP-dep_Trfase_major"/>
</dbReference>
<dbReference type="InterPro" id="IPR051798">
    <property type="entry name" value="Class-II_PLP-Dep_Aminotrans"/>
</dbReference>
<name>A0A399JCA7_9MICC</name>
<dbReference type="Proteomes" id="UP000265419">
    <property type="component" value="Unassembled WGS sequence"/>
</dbReference>
<evidence type="ECO:0000313" key="7">
    <source>
        <dbReference type="EMBL" id="RII42187.1"/>
    </source>
</evidence>
<dbReference type="AlphaFoldDB" id="A0A399JCA7"/>
<dbReference type="GO" id="GO:0008483">
    <property type="term" value="F:transaminase activity"/>
    <property type="evidence" value="ECO:0007669"/>
    <property type="project" value="UniProtKB-KW"/>
</dbReference>
<comment type="similarity">
    <text evidence="5">Belongs to the class-II pyridoxal-phosphate-dependent aminotransferase family. MalY/PatB cystathionine beta-lyase subfamily.</text>
</comment>
<dbReference type="SUPFAM" id="SSF53383">
    <property type="entry name" value="PLP-dependent transferases"/>
    <property type="match status" value="1"/>
</dbReference>
<evidence type="ECO:0000256" key="3">
    <source>
        <dbReference type="ARBA" id="ARBA00022898"/>
    </source>
</evidence>
<keyword evidence="7" id="KW-0032">Aminotransferase</keyword>
<dbReference type="GO" id="GO:0047804">
    <property type="term" value="F:cysteine-S-conjugate beta-lyase activity"/>
    <property type="evidence" value="ECO:0007669"/>
    <property type="project" value="UniProtKB-EC"/>
</dbReference>
<protein>
    <recommendedName>
        <fullName evidence="2">cysteine-S-conjugate beta-lyase</fullName>
        <ecNumber evidence="2">4.4.1.13</ecNumber>
    </recommendedName>
</protein>
<feature type="domain" description="Aminotransferase class I/classII large" evidence="6">
    <location>
        <begin position="49"/>
        <end position="386"/>
    </location>
</feature>
<dbReference type="InterPro" id="IPR015424">
    <property type="entry name" value="PyrdxlP-dep_Trfase"/>
</dbReference>
<evidence type="ECO:0000256" key="1">
    <source>
        <dbReference type="ARBA" id="ARBA00001933"/>
    </source>
</evidence>
<dbReference type="EMBL" id="QQXK01000015">
    <property type="protein sequence ID" value="RII42187.1"/>
    <property type="molecule type" value="Genomic_DNA"/>
</dbReference>
<dbReference type="InterPro" id="IPR004839">
    <property type="entry name" value="Aminotransferase_I/II_large"/>
</dbReference>
<keyword evidence="4" id="KW-0456">Lyase</keyword>
<dbReference type="Gene3D" id="3.90.1150.10">
    <property type="entry name" value="Aspartate Aminotransferase, domain 1"/>
    <property type="match status" value="1"/>
</dbReference>
<reference evidence="7 8" key="1">
    <citation type="submission" date="2018-07" db="EMBL/GenBank/DDBJ databases">
        <title>Arthrobacter sp. nov., isolated from raw cow's milk with high bacterial count.</title>
        <authorList>
            <person name="Hahne J."/>
            <person name="Isele D."/>
            <person name="Lipski A."/>
        </authorList>
    </citation>
    <scope>NUCLEOTIDE SEQUENCE [LARGE SCALE GENOMIC DNA]</scope>
    <source>
        <strain evidence="7 8">JZ R-35</strain>
    </source>
</reference>
<organism evidence="7 8">
    <name type="scientific">Galactobacter valiniphilus</name>
    <dbReference type="NCBI Taxonomy" id="2676122"/>
    <lineage>
        <taxon>Bacteria</taxon>
        <taxon>Bacillati</taxon>
        <taxon>Actinomycetota</taxon>
        <taxon>Actinomycetes</taxon>
        <taxon>Micrococcales</taxon>
        <taxon>Micrococcaceae</taxon>
        <taxon>Galactobacter</taxon>
    </lineage>
</organism>
<keyword evidence="7" id="KW-0808">Transferase</keyword>
<dbReference type="PANTHER" id="PTHR43525">
    <property type="entry name" value="PROTEIN MALY"/>
    <property type="match status" value="1"/>
</dbReference>
<evidence type="ECO:0000259" key="6">
    <source>
        <dbReference type="Pfam" id="PF00155"/>
    </source>
</evidence>
<dbReference type="InterPro" id="IPR015422">
    <property type="entry name" value="PyrdxlP-dep_Trfase_small"/>
</dbReference>
<dbReference type="Pfam" id="PF00155">
    <property type="entry name" value="Aminotran_1_2"/>
    <property type="match status" value="1"/>
</dbReference>
<proteinExistence type="inferred from homology"/>
<gene>
    <name evidence="7" type="ORF">DWB68_08960</name>
</gene>
<dbReference type="RefSeq" id="WP_119424795.1">
    <property type="nucleotide sequence ID" value="NZ_QQXK01000015.1"/>
</dbReference>
<keyword evidence="8" id="KW-1185">Reference proteome</keyword>
<sequence>MTAVAPRIDPLHQAWDAIDEAELRRRHSLKWSDVPEAMGAFIAEADFGTAPAVDAAMRDVIDRAGYGYLPQWLLAELREAYTDFARERYGQSIAPERVQIIPDVLAGLEHAINYLTRPGSPVVVPTPAYMPFLEIPVRLGREIIEVPMLHDDAGWRLDPVGIDAALEAGAGLVILCNPHNPTGHVASRAELEELSTVVEKHEGVRVFVDEIHAPVVLGPARHLSYATLSPAAARQAVTATSTSKAFALPGLKCAQLILSNDDDLAGWAQDGVRAGKLASTVGAAANVAAYREGGAWLASLLGYLESLRTELDALVEQHLACLGYDSPEGTYIAWLDCSSLHLNESPAAFFLREAGVAVSDGAACGAGFAAHVRLVFATPRPVLRSMIERMGEAVRRHQA</sequence>
<comment type="cofactor">
    <cofactor evidence="1">
        <name>pyridoxal 5'-phosphate</name>
        <dbReference type="ChEBI" id="CHEBI:597326"/>
    </cofactor>
</comment>